<comment type="subcellular location">
    <subcellularLocation>
        <location evidence="2">Nucleus</location>
    </subcellularLocation>
</comment>
<feature type="compositionally biased region" description="Basic and acidic residues" evidence="3">
    <location>
        <begin position="76"/>
        <end position="93"/>
    </location>
</feature>
<keyword evidence="2" id="KW-0378">Hydrolase</keyword>
<keyword evidence="2" id="KW-0694">RNA-binding</keyword>
<dbReference type="EC" id="3.6.1.-" evidence="2"/>
<feature type="region of interest" description="Disordered" evidence="3">
    <location>
        <begin position="125"/>
        <end position="155"/>
    </location>
</feature>
<dbReference type="InterPro" id="IPR013961">
    <property type="entry name" value="RAI1"/>
</dbReference>
<dbReference type="GO" id="GO:0034353">
    <property type="term" value="F:mRNA 5'-diphosphatase activity"/>
    <property type="evidence" value="ECO:0007669"/>
    <property type="project" value="TreeGrafter"/>
</dbReference>
<dbReference type="GO" id="GO:0004518">
    <property type="term" value="F:nuclease activity"/>
    <property type="evidence" value="ECO:0007669"/>
    <property type="project" value="UniProtKB-KW"/>
</dbReference>
<keyword evidence="2" id="KW-0539">Nucleus</keyword>
<evidence type="ECO:0000256" key="2">
    <source>
        <dbReference type="RuleBase" id="RU367113"/>
    </source>
</evidence>
<dbReference type="GO" id="GO:0000166">
    <property type="term" value="F:nucleotide binding"/>
    <property type="evidence" value="ECO:0007669"/>
    <property type="project" value="UniProtKB-KW"/>
</dbReference>
<dbReference type="EMBL" id="GGEC01044125">
    <property type="protein sequence ID" value="MBX24609.1"/>
    <property type="molecule type" value="Transcribed_RNA"/>
</dbReference>
<evidence type="ECO:0000313" key="5">
    <source>
        <dbReference type="EMBL" id="MBX24609.1"/>
    </source>
</evidence>
<evidence type="ECO:0000256" key="1">
    <source>
        <dbReference type="ARBA" id="ARBA00006562"/>
    </source>
</evidence>
<comment type="cofactor">
    <cofactor evidence="2">
        <name>a divalent metal cation</name>
        <dbReference type="ChEBI" id="CHEBI:60240"/>
    </cofactor>
</comment>
<name>A0A2P2M319_RHIMU</name>
<dbReference type="Pfam" id="PF08652">
    <property type="entry name" value="RAI1"/>
    <property type="match status" value="1"/>
</dbReference>
<evidence type="ECO:0000256" key="3">
    <source>
        <dbReference type="SAM" id="MobiDB-lite"/>
    </source>
</evidence>
<dbReference type="InterPro" id="IPR039039">
    <property type="entry name" value="RAI1-like_fam"/>
</dbReference>
<proteinExistence type="inferred from homology"/>
<dbReference type="PANTHER" id="PTHR12395">
    <property type="entry name" value="DOM-3 RELATED"/>
    <property type="match status" value="1"/>
</dbReference>
<keyword evidence="2" id="KW-0547">Nucleotide-binding</keyword>
<dbReference type="AlphaFoldDB" id="A0A2P2M319"/>
<dbReference type="GO" id="GO:0046872">
    <property type="term" value="F:metal ion binding"/>
    <property type="evidence" value="ECO:0007669"/>
    <property type="project" value="UniProtKB-KW"/>
</dbReference>
<dbReference type="GO" id="GO:0005829">
    <property type="term" value="C:cytosol"/>
    <property type="evidence" value="ECO:0007669"/>
    <property type="project" value="TreeGrafter"/>
</dbReference>
<dbReference type="GO" id="GO:0110155">
    <property type="term" value="P:NAD-cap decapping"/>
    <property type="evidence" value="ECO:0007669"/>
    <property type="project" value="TreeGrafter"/>
</dbReference>
<dbReference type="EMBL" id="GGEC01044134">
    <property type="protein sequence ID" value="MBX24618.1"/>
    <property type="molecule type" value="Transcribed_RNA"/>
</dbReference>
<reference evidence="5" key="1">
    <citation type="submission" date="2018-02" db="EMBL/GenBank/DDBJ databases">
        <title>Rhizophora mucronata_Transcriptome.</title>
        <authorList>
            <person name="Meera S.P."/>
            <person name="Sreeshan A."/>
            <person name="Augustine A."/>
        </authorList>
    </citation>
    <scope>NUCLEOTIDE SEQUENCE</scope>
    <source>
        <tissue evidence="5">Leaf</tissue>
    </source>
</reference>
<dbReference type="GO" id="GO:0000956">
    <property type="term" value="P:nuclear-transcribed mRNA catabolic process"/>
    <property type="evidence" value="ECO:0007669"/>
    <property type="project" value="TreeGrafter"/>
</dbReference>
<keyword evidence="2" id="KW-0540">Nuclease</keyword>
<evidence type="ECO:0000259" key="4">
    <source>
        <dbReference type="Pfam" id="PF08652"/>
    </source>
</evidence>
<organism evidence="5">
    <name type="scientific">Rhizophora mucronata</name>
    <name type="common">Asiatic mangrove</name>
    <dbReference type="NCBI Taxonomy" id="61149"/>
    <lineage>
        <taxon>Eukaryota</taxon>
        <taxon>Viridiplantae</taxon>
        <taxon>Streptophyta</taxon>
        <taxon>Embryophyta</taxon>
        <taxon>Tracheophyta</taxon>
        <taxon>Spermatophyta</taxon>
        <taxon>Magnoliopsida</taxon>
        <taxon>eudicotyledons</taxon>
        <taxon>Gunneridae</taxon>
        <taxon>Pentapetalae</taxon>
        <taxon>rosids</taxon>
        <taxon>fabids</taxon>
        <taxon>Malpighiales</taxon>
        <taxon>Rhizophoraceae</taxon>
        <taxon>Rhizophora</taxon>
    </lineage>
</organism>
<protein>
    <recommendedName>
        <fullName evidence="2">Decapping nuclease</fullName>
        <ecNumber evidence="2">3.6.1.-</ecNumber>
    </recommendedName>
</protein>
<feature type="region of interest" description="Disordered" evidence="3">
    <location>
        <begin position="1"/>
        <end position="99"/>
    </location>
</feature>
<feature type="compositionally biased region" description="Low complexity" evidence="3">
    <location>
        <begin position="25"/>
        <end position="56"/>
    </location>
</feature>
<comment type="similarity">
    <text evidence="1 2">Belongs to the DXO/Dom3Z family.</text>
</comment>
<accession>A0A2P2M319</accession>
<dbReference type="GO" id="GO:0005634">
    <property type="term" value="C:nucleus"/>
    <property type="evidence" value="ECO:0007669"/>
    <property type="project" value="UniProtKB-SubCell"/>
</dbReference>
<keyword evidence="2" id="KW-0479">Metal-binding</keyword>
<feature type="domain" description="RAI1-like" evidence="4">
    <location>
        <begin position="196"/>
        <end position="285"/>
    </location>
</feature>
<feature type="compositionally biased region" description="Acidic residues" evidence="3">
    <location>
        <begin position="1"/>
        <end position="19"/>
    </location>
</feature>
<dbReference type="GO" id="GO:0003723">
    <property type="term" value="F:RNA binding"/>
    <property type="evidence" value="ECO:0007669"/>
    <property type="project" value="UniProtKB-KW"/>
</dbReference>
<comment type="function">
    <text evidence="2">Decapping enzyme for NAD-capped RNAs: specifically hydrolyzes the nicotinamide adenine dinucleotide (NAD) cap from a subset of RNAs by removing the entire NAD moiety from the 5'-end of an NAD-capped RNA.</text>
</comment>
<dbReference type="PANTHER" id="PTHR12395:SF9">
    <property type="entry name" value="DECAPPING AND EXORIBONUCLEASE PROTEIN"/>
    <property type="match status" value="1"/>
</dbReference>
<sequence>MDFPEQDLDLFGEDSDDDNNGPHRSGSSSPSSSSSSSSGSSSSASSAAAAASSSDVPGGGQSGSGASSGEEEENCEDRADSRFYNENNDKGFDGYEETDLFGSDNEDYVKTLAISPYPIPVLPIVRNTNNQPRGNSGRGRWQHDRGLLPRPPYPPRQGYGYGPKFSNGHRDERFVSELKFLKSEETLSRKCVAFQVPCELACYSRAEDGDVYFDDRSLRLFKRHVSEDVGADLNEGFDTFIEKTELGSQGFGDLLACIRDKNIPLQNMHFVTFRNNLNKVIANPSHWTYSSQYYCMLTHYWLRPSDYTAQTIYLSCVDLQLPDLRHCSNLLRNSGCTIKWEWRFYSQKINLFYYYLLGDKYNLNFRRHFSWYMYFILLSLMTS</sequence>